<organism evidence="4 5">
    <name type="scientific">Catenulispora subtropica</name>
    <dbReference type="NCBI Taxonomy" id="450798"/>
    <lineage>
        <taxon>Bacteria</taxon>
        <taxon>Bacillati</taxon>
        <taxon>Actinomycetota</taxon>
        <taxon>Actinomycetes</taxon>
        <taxon>Catenulisporales</taxon>
        <taxon>Catenulisporaceae</taxon>
        <taxon>Catenulispora</taxon>
    </lineage>
</organism>
<dbReference type="InterPro" id="IPR029069">
    <property type="entry name" value="HotDog_dom_sf"/>
</dbReference>
<evidence type="ECO:0000256" key="1">
    <source>
        <dbReference type="ARBA" id="ARBA00005254"/>
    </source>
</evidence>
<gene>
    <name evidence="4" type="ORF">GCM10009838_44550</name>
</gene>
<dbReference type="SUPFAM" id="SSF54637">
    <property type="entry name" value="Thioesterase/thiol ester dehydrase-isomerase"/>
    <property type="match status" value="2"/>
</dbReference>
<dbReference type="InterPro" id="IPR002539">
    <property type="entry name" value="MaoC-like_dom"/>
</dbReference>
<feature type="domain" description="Peroxisomal multifunctional enzyme type 2-like N-terminal" evidence="3">
    <location>
        <begin position="20"/>
        <end position="144"/>
    </location>
</feature>
<evidence type="ECO:0000313" key="4">
    <source>
        <dbReference type="EMBL" id="GAA1978787.1"/>
    </source>
</evidence>
<dbReference type="Pfam" id="PF01575">
    <property type="entry name" value="MaoC_dehydratas"/>
    <property type="match status" value="1"/>
</dbReference>
<dbReference type="Proteomes" id="UP001499854">
    <property type="component" value="Unassembled WGS sequence"/>
</dbReference>
<dbReference type="Pfam" id="PF22622">
    <property type="entry name" value="MFE-2_hydrat-2_N"/>
    <property type="match status" value="1"/>
</dbReference>
<name>A0ABN2S1Q9_9ACTN</name>
<dbReference type="Gene3D" id="3.10.129.10">
    <property type="entry name" value="Hotdog Thioesterase"/>
    <property type="match status" value="1"/>
</dbReference>
<comment type="caution">
    <text evidence="4">The sequence shown here is derived from an EMBL/GenBank/DDBJ whole genome shotgun (WGS) entry which is preliminary data.</text>
</comment>
<evidence type="ECO:0000259" key="3">
    <source>
        <dbReference type="Pfam" id="PF22622"/>
    </source>
</evidence>
<evidence type="ECO:0000313" key="5">
    <source>
        <dbReference type="Proteomes" id="UP001499854"/>
    </source>
</evidence>
<sequence length="285" mass="30330">MPIDPDKALAAPAGTAELAWTPKDVQLYHLGLGAGVPATDPRELAYVYEKDLKVLPSFAVVAGGALGFSLFSNPGLDIQLVNVLHGGQSITVHRPIPAAGQATATSRVTDVWDKGKAAVIRTESVIADADGPLWTNHSQIFVRGEGGFGGERGPSTVDTTPDREPDHVVEIETLEQLALIYRLSGDWNPLHADPAFAAMAGFDRPILHGLCSYGITCKAAVDTVLDGDVSRVTEYSTRFAGVFFPGETMRVKMWDDGAGRVDIVSSSAERDDAVVLANTVLTYQS</sequence>
<evidence type="ECO:0000259" key="2">
    <source>
        <dbReference type="Pfam" id="PF01575"/>
    </source>
</evidence>
<protein>
    <submittedName>
        <fullName evidence="4">MaoC/PaaZ C-terminal domain-containing protein</fullName>
    </submittedName>
</protein>
<feature type="domain" description="MaoC-like" evidence="2">
    <location>
        <begin position="159"/>
        <end position="262"/>
    </location>
</feature>
<dbReference type="EMBL" id="BAAAQM010000025">
    <property type="protein sequence ID" value="GAA1978787.1"/>
    <property type="molecule type" value="Genomic_DNA"/>
</dbReference>
<keyword evidence="5" id="KW-1185">Reference proteome</keyword>
<reference evidence="4 5" key="1">
    <citation type="journal article" date="2019" name="Int. J. Syst. Evol. Microbiol.">
        <title>The Global Catalogue of Microorganisms (GCM) 10K type strain sequencing project: providing services to taxonomists for standard genome sequencing and annotation.</title>
        <authorList>
            <consortium name="The Broad Institute Genomics Platform"/>
            <consortium name="The Broad Institute Genome Sequencing Center for Infectious Disease"/>
            <person name="Wu L."/>
            <person name="Ma J."/>
        </authorList>
    </citation>
    <scope>NUCLEOTIDE SEQUENCE [LARGE SCALE GENOMIC DNA]</scope>
    <source>
        <strain evidence="4 5">JCM 16013</strain>
    </source>
</reference>
<proteinExistence type="inferred from homology"/>
<dbReference type="PANTHER" id="PTHR13078:SF59">
    <property type="entry name" value="ENOYL-COA HYDRATASE CHSH3"/>
    <property type="match status" value="1"/>
</dbReference>
<dbReference type="CDD" id="cd03448">
    <property type="entry name" value="HDE_HSD"/>
    <property type="match status" value="1"/>
</dbReference>
<comment type="similarity">
    <text evidence="1">Belongs to the enoyl-CoA hydratase/isomerase family.</text>
</comment>
<dbReference type="RefSeq" id="WP_344659019.1">
    <property type="nucleotide sequence ID" value="NZ_BAAAQM010000025.1"/>
</dbReference>
<accession>A0ABN2S1Q9</accession>
<dbReference type="InterPro" id="IPR054357">
    <property type="entry name" value="MFE-2_N"/>
</dbReference>
<dbReference type="PANTHER" id="PTHR13078">
    <property type="entry name" value="PEROXISOMAL MULTIFUNCTIONAL ENZYME TYPE 2-RELATED"/>
    <property type="match status" value="1"/>
</dbReference>